<dbReference type="RefSeq" id="WP_123737820.1">
    <property type="nucleotide sequence ID" value="NZ_RKHQ01000001.1"/>
</dbReference>
<sequence length="177" mass="19433">MEALLRTPHGSHLYGLADAESDLDTYTVIADGHRGSQSICDGLDATVIPLSRWLHLCDIGAHQALEAMFSRQADPSPLDPYRSGYRAAIGATADRYRRTIRNFILSDRYPIGSRADFKRNRHALRLVLNLNEVLTCGRFDPTLTPAQARSITEIAGTTTAGVASEAQRLSLIDLGLR</sequence>
<dbReference type="OrthoDB" id="5148222at2"/>
<protein>
    <recommendedName>
        <fullName evidence="3">Nucleotidyltransferase-like protein</fullName>
    </recommendedName>
</protein>
<evidence type="ECO:0000313" key="2">
    <source>
        <dbReference type="Proteomes" id="UP000275356"/>
    </source>
</evidence>
<dbReference type="EMBL" id="RKHQ01000001">
    <property type="protein sequence ID" value="ROR95506.1"/>
    <property type="molecule type" value="Genomic_DNA"/>
</dbReference>
<evidence type="ECO:0000313" key="1">
    <source>
        <dbReference type="EMBL" id="ROR95506.1"/>
    </source>
</evidence>
<dbReference type="Proteomes" id="UP000275356">
    <property type="component" value="Unassembled WGS sequence"/>
</dbReference>
<reference evidence="1 2" key="1">
    <citation type="submission" date="2018-11" db="EMBL/GenBank/DDBJ databases">
        <title>Sequencing the genomes of 1000 actinobacteria strains.</title>
        <authorList>
            <person name="Klenk H.-P."/>
        </authorList>
    </citation>
    <scope>NUCLEOTIDE SEQUENCE [LARGE SCALE GENOMIC DNA]</scope>
    <source>
        <strain evidence="1 2">DSM 13521</strain>
    </source>
</reference>
<organism evidence="1 2">
    <name type="scientific">Salana multivorans</name>
    <dbReference type="NCBI Taxonomy" id="120377"/>
    <lineage>
        <taxon>Bacteria</taxon>
        <taxon>Bacillati</taxon>
        <taxon>Actinomycetota</taxon>
        <taxon>Actinomycetes</taxon>
        <taxon>Micrococcales</taxon>
        <taxon>Beutenbergiaceae</taxon>
        <taxon>Salana</taxon>
    </lineage>
</organism>
<keyword evidence="2" id="KW-1185">Reference proteome</keyword>
<gene>
    <name evidence="1" type="ORF">EDD28_0059</name>
</gene>
<evidence type="ECO:0008006" key="3">
    <source>
        <dbReference type="Google" id="ProtNLM"/>
    </source>
</evidence>
<accession>A0A3N2D6U6</accession>
<dbReference type="AlphaFoldDB" id="A0A3N2D6U6"/>
<proteinExistence type="predicted"/>
<comment type="caution">
    <text evidence="1">The sequence shown here is derived from an EMBL/GenBank/DDBJ whole genome shotgun (WGS) entry which is preliminary data.</text>
</comment>
<name>A0A3N2D6U6_9MICO</name>